<dbReference type="Proteomes" id="UP000292307">
    <property type="component" value="Chromosome"/>
</dbReference>
<dbReference type="Pfam" id="PF00440">
    <property type="entry name" value="TetR_N"/>
    <property type="match status" value="1"/>
</dbReference>
<dbReference type="AlphaFoldDB" id="A0A411WXG9"/>
<evidence type="ECO:0000256" key="3">
    <source>
        <dbReference type="ARBA" id="ARBA00023163"/>
    </source>
</evidence>
<dbReference type="EMBL" id="BMWV01000003">
    <property type="protein sequence ID" value="GGY35891.1"/>
    <property type="molecule type" value="Genomic_DNA"/>
</dbReference>
<evidence type="ECO:0000256" key="2">
    <source>
        <dbReference type="ARBA" id="ARBA00023125"/>
    </source>
</evidence>
<dbReference type="PANTHER" id="PTHR30055:SF234">
    <property type="entry name" value="HTH-TYPE TRANSCRIPTIONAL REGULATOR BETI"/>
    <property type="match status" value="1"/>
</dbReference>
<evidence type="ECO:0000256" key="4">
    <source>
        <dbReference type="PROSITE-ProRule" id="PRU00335"/>
    </source>
</evidence>
<name>A0A411WXG9_9BURK</name>
<reference evidence="7 8" key="2">
    <citation type="submission" date="2019-02" db="EMBL/GenBank/DDBJ databases">
        <title>Draft Genome Sequences of Six Type Strains of the Genus Massilia.</title>
        <authorList>
            <person name="Miess H."/>
            <person name="Frediansyhah A."/>
            <person name="Gross H."/>
        </authorList>
    </citation>
    <scope>NUCLEOTIDE SEQUENCE [LARGE SCALE GENOMIC DNA]</scope>
    <source>
        <strain evidence="7 8">DSM 17472</strain>
    </source>
</reference>
<dbReference type="Proteomes" id="UP000628442">
    <property type="component" value="Unassembled WGS sequence"/>
</dbReference>
<dbReference type="Gene3D" id="1.10.357.10">
    <property type="entry name" value="Tetracycline Repressor, domain 2"/>
    <property type="match status" value="1"/>
</dbReference>
<reference evidence="6" key="3">
    <citation type="submission" date="2022-12" db="EMBL/GenBank/DDBJ databases">
        <authorList>
            <person name="Sun Q."/>
            <person name="Kim S."/>
        </authorList>
    </citation>
    <scope>NUCLEOTIDE SEQUENCE</scope>
    <source>
        <strain evidence="6">KCTC 12343</strain>
    </source>
</reference>
<feature type="domain" description="HTH tetR-type" evidence="5">
    <location>
        <begin position="32"/>
        <end position="92"/>
    </location>
</feature>
<accession>A0A411WXG9</accession>
<protein>
    <submittedName>
        <fullName evidence="6">TetR family transcriptional regulator</fullName>
    </submittedName>
    <submittedName>
        <fullName evidence="7">TetR/AcrR family transcriptional regulator</fullName>
    </submittedName>
</protein>
<evidence type="ECO:0000256" key="1">
    <source>
        <dbReference type="ARBA" id="ARBA00023015"/>
    </source>
</evidence>
<evidence type="ECO:0000313" key="7">
    <source>
        <dbReference type="EMBL" id="QBI01408.1"/>
    </source>
</evidence>
<evidence type="ECO:0000313" key="6">
    <source>
        <dbReference type="EMBL" id="GGY35891.1"/>
    </source>
</evidence>
<evidence type="ECO:0000313" key="9">
    <source>
        <dbReference type="Proteomes" id="UP000628442"/>
    </source>
</evidence>
<dbReference type="RefSeq" id="WP_131145530.1">
    <property type="nucleotide sequence ID" value="NZ_BMWV01000003.1"/>
</dbReference>
<dbReference type="InterPro" id="IPR001647">
    <property type="entry name" value="HTH_TetR"/>
</dbReference>
<proteinExistence type="predicted"/>
<dbReference type="PRINTS" id="PR00455">
    <property type="entry name" value="HTHTETR"/>
</dbReference>
<evidence type="ECO:0000313" key="8">
    <source>
        <dbReference type="Proteomes" id="UP000292307"/>
    </source>
</evidence>
<keyword evidence="8" id="KW-1185">Reference proteome</keyword>
<gene>
    <name evidence="7" type="ORF">EYF70_11510</name>
    <name evidence="6" type="ORF">GCM10007387_17690</name>
</gene>
<keyword evidence="2 4" id="KW-0238">DNA-binding</keyword>
<dbReference type="InterPro" id="IPR050109">
    <property type="entry name" value="HTH-type_TetR-like_transc_reg"/>
</dbReference>
<keyword evidence="3" id="KW-0804">Transcription</keyword>
<dbReference type="GO" id="GO:0000976">
    <property type="term" value="F:transcription cis-regulatory region binding"/>
    <property type="evidence" value="ECO:0007669"/>
    <property type="project" value="TreeGrafter"/>
</dbReference>
<dbReference type="GO" id="GO:0003700">
    <property type="term" value="F:DNA-binding transcription factor activity"/>
    <property type="evidence" value="ECO:0007669"/>
    <property type="project" value="TreeGrafter"/>
</dbReference>
<dbReference type="EMBL" id="CP036401">
    <property type="protein sequence ID" value="QBI01408.1"/>
    <property type="molecule type" value="Genomic_DNA"/>
</dbReference>
<organism evidence="6 9">
    <name type="scientific">Pseudoduganella albidiflava</name>
    <dbReference type="NCBI Taxonomy" id="321983"/>
    <lineage>
        <taxon>Bacteria</taxon>
        <taxon>Pseudomonadati</taxon>
        <taxon>Pseudomonadota</taxon>
        <taxon>Betaproteobacteria</taxon>
        <taxon>Burkholderiales</taxon>
        <taxon>Oxalobacteraceae</taxon>
        <taxon>Telluria group</taxon>
        <taxon>Pseudoduganella</taxon>
    </lineage>
</organism>
<dbReference type="InterPro" id="IPR009057">
    <property type="entry name" value="Homeodomain-like_sf"/>
</dbReference>
<keyword evidence="1" id="KW-0805">Transcription regulation</keyword>
<reference evidence="6" key="1">
    <citation type="journal article" date="2014" name="Int. J. Syst. Evol. Microbiol.">
        <title>Complete genome sequence of Corynebacterium casei LMG S-19264T (=DSM 44701T), isolated from a smear-ripened cheese.</title>
        <authorList>
            <consortium name="US DOE Joint Genome Institute (JGI-PGF)"/>
            <person name="Walter F."/>
            <person name="Albersmeier A."/>
            <person name="Kalinowski J."/>
            <person name="Ruckert C."/>
        </authorList>
    </citation>
    <scope>NUCLEOTIDE SEQUENCE</scope>
    <source>
        <strain evidence="6">KCTC 12343</strain>
    </source>
</reference>
<feature type="DNA-binding region" description="H-T-H motif" evidence="4">
    <location>
        <begin position="55"/>
        <end position="74"/>
    </location>
</feature>
<sequence length="227" mass="24312">MTDQDASAAAIATPAGIPAARPPRLTREQSRARTRERLLASAAVVFTREGYAGASIDRIAEEAGYSKGAMYSNFASKDELFFAMFDFYALGQANELCRRLDALDDPDALIAAVCDWADGMRHEPDLRLLVVDMARLARADAAVAARHTRMFDDEWHQVGSRLTKIFPGGVPPVPVLQLGALVMDIAYGNATQLHAGLTAGDLIGLALRALRDAYGARPAASARPGNA</sequence>
<evidence type="ECO:0000259" key="5">
    <source>
        <dbReference type="PROSITE" id="PS50977"/>
    </source>
</evidence>
<dbReference type="PROSITE" id="PS50977">
    <property type="entry name" value="HTH_TETR_2"/>
    <property type="match status" value="1"/>
</dbReference>
<dbReference type="OrthoDB" id="6684185at2"/>
<dbReference type="PANTHER" id="PTHR30055">
    <property type="entry name" value="HTH-TYPE TRANSCRIPTIONAL REGULATOR RUTR"/>
    <property type="match status" value="1"/>
</dbReference>
<dbReference type="SUPFAM" id="SSF46689">
    <property type="entry name" value="Homeodomain-like"/>
    <property type="match status" value="1"/>
</dbReference>